<evidence type="ECO:0000313" key="2">
    <source>
        <dbReference type="EMBL" id="KIX11778.1"/>
    </source>
</evidence>
<accession>A0A0D2HME1</accession>
<keyword evidence="1" id="KW-0732">Signal</keyword>
<dbReference type="EMBL" id="AZAC01000045">
    <property type="protein sequence ID" value="KIX11778.1"/>
    <property type="molecule type" value="Genomic_DNA"/>
</dbReference>
<dbReference type="AlphaFoldDB" id="A0A0D2HME1"/>
<protein>
    <recommendedName>
        <fullName evidence="4">Lipopolysaccharide-assembly</fullName>
    </recommendedName>
</protein>
<feature type="signal peptide" evidence="1">
    <location>
        <begin position="1"/>
        <end position="18"/>
    </location>
</feature>
<dbReference type="OrthoDB" id="5511003at2"/>
<gene>
    <name evidence="2" type="ORF">X474_22915</name>
</gene>
<sequence length="171" mass="19245">MKKYLVLAMICVAMAVSACGYSFRGKLNNLPPDVLTIQIPVFENRSGEERAETVFTDQVIFEFTRSQILTVVSRGKADSVLKGVIVKSEIKDIALSATETSRQRRITMTVDASLTRTRDGRVLWSGRNIEERRTYSVGATPQSTEINKNEAIRELAEDLAQTLHDRVFENF</sequence>
<reference evidence="2 3" key="1">
    <citation type="submission" date="2013-11" db="EMBL/GenBank/DDBJ databases">
        <title>Metagenomic analysis of a methanogenic consortium involved in long chain n-alkane degradation.</title>
        <authorList>
            <person name="Davidova I.A."/>
            <person name="Callaghan A.V."/>
            <person name="Wawrik B."/>
            <person name="Pruitt S."/>
            <person name="Marks C."/>
            <person name="Duncan K.E."/>
            <person name="Suflita J.M."/>
        </authorList>
    </citation>
    <scope>NUCLEOTIDE SEQUENCE [LARGE SCALE GENOMIC DNA]</scope>
    <source>
        <strain evidence="2 3">SPR</strain>
    </source>
</reference>
<name>A0A0D2HME1_9BACT</name>
<proteinExistence type="predicted"/>
<keyword evidence="3" id="KW-1185">Reference proteome</keyword>
<dbReference type="InParanoid" id="A0A0D2HME1"/>
<dbReference type="Proteomes" id="UP000032233">
    <property type="component" value="Unassembled WGS sequence"/>
</dbReference>
<dbReference type="Gene3D" id="3.30.160.150">
    <property type="entry name" value="Lipoprotein like domain"/>
    <property type="match status" value="1"/>
</dbReference>
<comment type="caution">
    <text evidence="2">The sequence shown here is derived from an EMBL/GenBank/DDBJ whole genome shotgun (WGS) entry which is preliminary data.</text>
</comment>
<dbReference type="PROSITE" id="PS51257">
    <property type="entry name" value="PROKAR_LIPOPROTEIN"/>
    <property type="match status" value="1"/>
</dbReference>
<organism evidence="2 3">
    <name type="scientific">Dethiosulfatarculus sandiegensis</name>
    <dbReference type="NCBI Taxonomy" id="1429043"/>
    <lineage>
        <taxon>Bacteria</taxon>
        <taxon>Pseudomonadati</taxon>
        <taxon>Thermodesulfobacteriota</taxon>
        <taxon>Desulfarculia</taxon>
        <taxon>Desulfarculales</taxon>
        <taxon>Desulfarculaceae</taxon>
        <taxon>Dethiosulfatarculus</taxon>
    </lineage>
</organism>
<evidence type="ECO:0000256" key="1">
    <source>
        <dbReference type="SAM" id="SignalP"/>
    </source>
</evidence>
<feature type="chain" id="PRO_5002243434" description="Lipopolysaccharide-assembly" evidence="1">
    <location>
        <begin position="19"/>
        <end position="171"/>
    </location>
</feature>
<dbReference type="GO" id="GO:0043165">
    <property type="term" value="P:Gram-negative-bacterium-type cell outer membrane assembly"/>
    <property type="evidence" value="ECO:0007669"/>
    <property type="project" value="InterPro"/>
</dbReference>
<evidence type="ECO:0000313" key="3">
    <source>
        <dbReference type="Proteomes" id="UP000032233"/>
    </source>
</evidence>
<dbReference type="InterPro" id="IPR007485">
    <property type="entry name" value="LPS_assembly_LptE"/>
</dbReference>
<dbReference type="GO" id="GO:0019867">
    <property type="term" value="C:outer membrane"/>
    <property type="evidence" value="ECO:0007669"/>
    <property type="project" value="InterPro"/>
</dbReference>
<dbReference type="Pfam" id="PF04390">
    <property type="entry name" value="LptE"/>
    <property type="match status" value="1"/>
</dbReference>
<dbReference type="RefSeq" id="WP_044351654.1">
    <property type="nucleotide sequence ID" value="NZ_AZAC01000045.1"/>
</dbReference>
<evidence type="ECO:0008006" key="4">
    <source>
        <dbReference type="Google" id="ProtNLM"/>
    </source>
</evidence>
<dbReference type="STRING" id="1429043.X474_22915"/>